<sequence>MLDHSLPAAHEMRVLDGRTVNLFLTILSSQGITATMEELTYRLNEKAEPVTWQVSGWPAHILQLEMDHLDGVRYIDRMDSKTFNVKWAAQNE</sequence>
<comment type="function">
    <text evidence="6 7">Removes the formyl group from the N-terminal Met of newly synthesized proteins.</text>
</comment>
<dbReference type="EC" id="3.5.1.88" evidence="2 7"/>
<evidence type="ECO:0000256" key="3">
    <source>
        <dbReference type="ARBA" id="ARBA00022723"/>
    </source>
</evidence>
<dbReference type="GO" id="GO:0042586">
    <property type="term" value="F:peptide deformylase activity"/>
    <property type="evidence" value="ECO:0007669"/>
    <property type="project" value="UniProtKB-EC"/>
</dbReference>
<keyword evidence="5 7" id="KW-0648">Protein biosynthesis</keyword>
<dbReference type="Gene3D" id="3.90.45.10">
    <property type="entry name" value="Peptide deformylase"/>
    <property type="match status" value="1"/>
</dbReference>
<reference evidence="8" key="2">
    <citation type="submission" date="2025-09" db="UniProtKB">
        <authorList>
            <consortium name="Ensembl"/>
        </authorList>
    </citation>
    <scope>IDENTIFICATION</scope>
</reference>
<keyword evidence="9" id="KW-1185">Reference proteome</keyword>
<evidence type="ECO:0000256" key="2">
    <source>
        <dbReference type="ARBA" id="ARBA00012175"/>
    </source>
</evidence>
<dbReference type="InterPro" id="IPR036821">
    <property type="entry name" value="Peptide_deformylase_sf"/>
</dbReference>
<dbReference type="AlphaFoldDB" id="A0A8C8J4N3"/>
<keyword evidence="4 7" id="KW-0378">Hydrolase</keyword>
<dbReference type="GO" id="GO:0046872">
    <property type="term" value="F:metal ion binding"/>
    <property type="evidence" value="ECO:0007669"/>
    <property type="project" value="UniProtKB-KW"/>
</dbReference>
<evidence type="ECO:0000256" key="5">
    <source>
        <dbReference type="ARBA" id="ARBA00022917"/>
    </source>
</evidence>
<evidence type="ECO:0000256" key="4">
    <source>
        <dbReference type="ARBA" id="ARBA00022801"/>
    </source>
</evidence>
<evidence type="ECO:0000313" key="9">
    <source>
        <dbReference type="Proteomes" id="UP000694402"/>
    </source>
</evidence>
<dbReference type="PANTHER" id="PTHR10458">
    <property type="entry name" value="PEPTIDE DEFORMYLASE"/>
    <property type="match status" value="1"/>
</dbReference>
<comment type="catalytic activity">
    <reaction evidence="7">
        <text>N-terminal N-formyl-L-methionyl-[peptide] + H2O = N-terminal L-methionyl-[peptide] + formate</text>
        <dbReference type="Rhea" id="RHEA:24420"/>
        <dbReference type="Rhea" id="RHEA-COMP:10639"/>
        <dbReference type="Rhea" id="RHEA-COMP:10640"/>
        <dbReference type="ChEBI" id="CHEBI:15377"/>
        <dbReference type="ChEBI" id="CHEBI:15740"/>
        <dbReference type="ChEBI" id="CHEBI:49298"/>
        <dbReference type="ChEBI" id="CHEBI:64731"/>
        <dbReference type="EC" id="3.5.1.88"/>
    </reaction>
</comment>
<proteinExistence type="inferred from homology"/>
<dbReference type="Ensembl" id="ENSOTST00005097876.2">
    <property type="protein sequence ID" value="ENSOTSP00005090176.1"/>
    <property type="gene ID" value="ENSOTSG00005042371.2"/>
</dbReference>
<evidence type="ECO:0000256" key="1">
    <source>
        <dbReference type="ARBA" id="ARBA00010759"/>
    </source>
</evidence>
<dbReference type="Pfam" id="PF01327">
    <property type="entry name" value="Pep_deformylase"/>
    <property type="match status" value="1"/>
</dbReference>
<organism evidence="8 9">
    <name type="scientific">Oncorhynchus tshawytscha</name>
    <name type="common">Chinook salmon</name>
    <name type="synonym">Salmo tshawytscha</name>
    <dbReference type="NCBI Taxonomy" id="74940"/>
    <lineage>
        <taxon>Eukaryota</taxon>
        <taxon>Metazoa</taxon>
        <taxon>Chordata</taxon>
        <taxon>Craniata</taxon>
        <taxon>Vertebrata</taxon>
        <taxon>Euteleostomi</taxon>
        <taxon>Actinopterygii</taxon>
        <taxon>Neopterygii</taxon>
        <taxon>Teleostei</taxon>
        <taxon>Protacanthopterygii</taxon>
        <taxon>Salmoniformes</taxon>
        <taxon>Salmonidae</taxon>
        <taxon>Salmoninae</taxon>
        <taxon>Oncorhynchus</taxon>
    </lineage>
</organism>
<dbReference type="SUPFAM" id="SSF56420">
    <property type="entry name" value="Peptide deformylase"/>
    <property type="match status" value="1"/>
</dbReference>
<dbReference type="Proteomes" id="UP000694402">
    <property type="component" value="Unassembled WGS sequence"/>
</dbReference>
<comment type="similarity">
    <text evidence="1 7">Belongs to the polypeptide deformylase family.</text>
</comment>
<evidence type="ECO:0000256" key="6">
    <source>
        <dbReference type="ARBA" id="ARBA00037114"/>
    </source>
</evidence>
<reference evidence="8" key="1">
    <citation type="submission" date="2025-08" db="UniProtKB">
        <authorList>
            <consortium name="Ensembl"/>
        </authorList>
    </citation>
    <scope>IDENTIFICATION</scope>
</reference>
<protein>
    <recommendedName>
        <fullName evidence="2 7">Peptide deformylase</fullName>
        <ecNumber evidence="2 7">3.5.1.88</ecNumber>
    </recommendedName>
</protein>
<name>A0A8C8J4N3_ONCTS</name>
<accession>A0A8C8J4N3</accession>
<dbReference type="PANTHER" id="PTHR10458:SF2">
    <property type="entry name" value="PEPTIDE DEFORMYLASE, MITOCHONDRIAL"/>
    <property type="match status" value="1"/>
</dbReference>
<evidence type="ECO:0000313" key="8">
    <source>
        <dbReference type="Ensembl" id="ENSOTSP00005090176.1"/>
    </source>
</evidence>
<keyword evidence="3 7" id="KW-0479">Metal-binding</keyword>
<dbReference type="GO" id="GO:0006412">
    <property type="term" value="P:translation"/>
    <property type="evidence" value="ECO:0007669"/>
    <property type="project" value="UniProtKB-KW"/>
</dbReference>
<evidence type="ECO:0000256" key="7">
    <source>
        <dbReference type="RuleBase" id="RU362111"/>
    </source>
</evidence>
<dbReference type="GO" id="GO:0005739">
    <property type="term" value="C:mitochondrion"/>
    <property type="evidence" value="ECO:0007669"/>
    <property type="project" value="TreeGrafter"/>
</dbReference>
<dbReference type="InterPro" id="IPR023635">
    <property type="entry name" value="Peptide_deformylase"/>
</dbReference>